<dbReference type="EMBL" id="JACVVK020000051">
    <property type="protein sequence ID" value="KAK7498417.1"/>
    <property type="molecule type" value="Genomic_DNA"/>
</dbReference>
<protein>
    <submittedName>
        <fullName evidence="2">Uncharacterized protein</fullName>
    </submittedName>
</protein>
<name>A0ABD0LHA1_9CAEN</name>
<keyword evidence="3" id="KW-1185">Reference proteome</keyword>
<sequence length="107" mass="11814">MHTFCTGNLTGSRGVSQAASARNNGRLPCKTTSPVFTHSRICSLSKISKPSFRGFRRKTHTPLLQVSSYFEVSNATISRGEESRSTPVKPCRVGSRSVADYEYAQER</sequence>
<evidence type="ECO:0000313" key="3">
    <source>
        <dbReference type="Proteomes" id="UP001519460"/>
    </source>
</evidence>
<feature type="region of interest" description="Disordered" evidence="1">
    <location>
        <begin position="1"/>
        <end position="30"/>
    </location>
</feature>
<comment type="caution">
    <text evidence="2">The sequence shown here is derived from an EMBL/GenBank/DDBJ whole genome shotgun (WGS) entry which is preliminary data.</text>
</comment>
<dbReference type="Proteomes" id="UP001519460">
    <property type="component" value="Unassembled WGS sequence"/>
</dbReference>
<reference evidence="2 3" key="1">
    <citation type="journal article" date="2023" name="Sci. Data">
        <title>Genome assembly of the Korean intertidal mud-creeper Batillaria attramentaria.</title>
        <authorList>
            <person name="Patra A.K."/>
            <person name="Ho P.T."/>
            <person name="Jun S."/>
            <person name="Lee S.J."/>
            <person name="Kim Y."/>
            <person name="Won Y.J."/>
        </authorList>
    </citation>
    <scope>NUCLEOTIDE SEQUENCE [LARGE SCALE GENOMIC DNA]</scope>
    <source>
        <strain evidence="2">Wonlab-2016</strain>
    </source>
</reference>
<dbReference type="AlphaFoldDB" id="A0ABD0LHA1"/>
<gene>
    <name evidence="2" type="ORF">BaRGS_00010371</name>
</gene>
<accession>A0ABD0LHA1</accession>
<proteinExistence type="predicted"/>
<evidence type="ECO:0000256" key="1">
    <source>
        <dbReference type="SAM" id="MobiDB-lite"/>
    </source>
</evidence>
<evidence type="ECO:0000313" key="2">
    <source>
        <dbReference type="EMBL" id="KAK7498417.1"/>
    </source>
</evidence>
<organism evidence="2 3">
    <name type="scientific">Batillaria attramentaria</name>
    <dbReference type="NCBI Taxonomy" id="370345"/>
    <lineage>
        <taxon>Eukaryota</taxon>
        <taxon>Metazoa</taxon>
        <taxon>Spiralia</taxon>
        <taxon>Lophotrochozoa</taxon>
        <taxon>Mollusca</taxon>
        <taxon>Gastropoda</taxon>
        <taxon>Caenogastropoda</taxon>
        <taxon>Sorbeoconcha</taxon>
        <taxon>Cerithioidea</taxon>
        <taxon>Batillariidae</taxon>
        <taxon>Batillaria</taxon>
    </lineage>
</organism>
<feature type="compositionally biased region" description="Polar residues" evidence="1">
    <location>
        <begin position="1"/>
        <end position="23"/>
    </location>
</feature>